<feature type="compositionally biased region" description="Low complexity" evidence="1">
    <location>
        <begin position="316"/>
        <end position="337"/>
    </location>
</feature>
<keyword evidence="2" id="KW-0732">Signal</keyword>
<accession>A0A4V2F878</accession>
<dbReference type="Proteomes" id="UP000292927">
    <property type="component" value="Unassembled WGS sequence"/>
</dbReference>
<dbReference type="Gene3D" id="1.10.10.2520">
    <property type="entry name" value="Cell wall hydrolase SleB, domain 1"/>
    <property type="match status" value="1"/>
</dbReference>
<feature type="domain" description="SH3b" evidence="3">
    <location>
        <begin position="218"/>
        <end position="282"/>
    </location>
</feature>
<comment type="caution">
    <text evidence="4">The sequence shown here is derived from an EMBL/GenBank/DDBJ whole genome shotgun (WGS) entry which is preliminary data.</text>
</comment>
<organism evidence="4 5">
    <name type="scientific">Cuneatibacter caecimuris</name>
    <dbReference type="NCBI Taxonomy" id="1796618"/>
    <lineage>
        <taxon>Bacteria</taxon>
        <taxon>Bacillati</taxon>
        <taxon>Bacillota</taxon>
        <taxon>Clostridia</taxon>
        <taxon>Lachnospirales</taxon>
        <taxon>Lachnospiraceae</taxon>
        <taxon>Cuneatibacter</taxon>
    </lineage>
</organism>
<feature type="compositionally biased region" description="Basic and acidic residues" evidence="1">
    <location>
        <begin position="93"/>
        <end position="111"/>
    </location>
</feature>
<dbReference type="RefSeq" id="WP_130432873.1">
    <property type="nucleotide sequence ID" value="NZ_SGXF01000001.1"/>
</dbReference>
<dbReference type="InterPro" id="IPR003646">
    <property type="entry name" value="SH3-like_bac-type"/>
</dbReference>
<dbReference type="Pfam" id="PF08239">
    <property type="entry name" value="SH3_3"/>
    <property type="match status" value="1"/>
</dbReference>
<evidence type="ECO:0000313" key="5">
    <source>
        <dbReference type="Proteomes" id="UP000292927"/>
    </source>
</evidence>
<dbReference type="SMART" id="SM00287">
    <property type="entry name" value="SH3b"/>
    <property type="match status" value="2"/>
</dbReference>
<feature type="compositionally biased region" description="Basic and acidic residues" evidence="1">
    <location>
        <begin position="120"/>
        <end position="136"/>
    </location>
</feature>
<name>A0A4V2F878_9FIRM</name>
<protein>
    <submittedName>
        <fullName evidence="4">SH3 domain-containing protein</fullName>
    </submittedName>
</protein>
<reference evidence="4 5" key="1">
    <citation type="submission" date="2019-02" db="EMBL/GenBank/DDBJ databases">
        <title>Genomic Encyclopedia of Type Strains, Phase IV (KMG-IV): sequencing the most valuable type-strain genomes for metagenomic binning, comparative biology and taxonomic classification.</title>
        <authorList>
            <person name="Goeker M."/>
        </authorList>
    </citation>
    <scope>NUCLEOTIDE SEQUENCE [LARGE SCALE GENOMIC DNA]</scope>
    <source>
        <strain evidence="4 5">DSM 29486</strain>
    </source>
</reference>
<feature type="region of interest" description="Disordered" evidence="1">
    <location>
        <begin position="303"/>
        <end position="340"/>
    </location>
</feature>
<dbReference type="GO" id="GO:0016787">
    <property type="term" value="F:hydrolase activity"/>
    <property type="evidence" value="ECO:0007669"/>
    <property type="project" value="InterPro"/>
</dbReference>
<dbReference type="AlphaFoldDB" id="A0A4V2F878"/>
<feature type="region of interest" description="Disordered" evidence="1">
    <location>
        <begin position="83"/>
        <end position="136"/>
    </location>
</feature>
<dbReference type="OrthoDB" id="9785345at2"/>
<proteinExistence type="predicted"/>
<keyword evidence="5" id="KW-1185">Reference proteome</keyword>
<dbReference type="EMBL" id="SGXF01000001">
    <property type="protein sequence ID" value="RZT02467.1"/>
    <property type="molecule type" value="Genomic_DNA"/>
</dbReference>
<dbReference type="InterPro" id="IPR011105">
    <property type="entry name" value="Cell_wall_hydrolase_SleB"/>
</dbReference>
<gene>
    <name evidence="4" type="ORF">EV209_0586</name>
</gene>
<feature type="chain" id="PRO_5038576999" evidence="2">
    <location>
        <begin position="21"/>
        <end position="477"/>
    </location>
</feature>
<evidence type="ECO:0000256" key="1">
    <source>
        <dbReference type="SAM" id="MobiDB-lite"/>
    </source>
</evidence>
<sequence>MKSKSKCIIGGAAAGLAMMAAVVGINVLPGGTGTSSDETVRQAFSSDSLRRLDDKLLAVQELELASKEEFQYFVSTTKIKGNSLADLTGSSEPEAKETETTAAEKETKETEGESSTSGKAAEEDTKKEDARSEKEKMFDQLALADPSKAEPYLNMRAVPDTSGEVLGRLYPGDGGTVLEQQGGWTRMKSGSVEGWVFSDCLLYGEDALKASEENNFGQMVAAVNSEASMNIRQKKSVTSTIIDMALPGQVYPVAEVTEDWIGIQYNENTIGYLSAPYVTVRFDLGYAESMEAIRKAEEAQRQKAAAEAARQEEAAKQQTQATAPPQTQPSTQTPSQPVINGNQQTALNYTQAAPVSLTPEQRTLMAAVVQTEAGSRACEGQLAVANVILNRLRSGIWGGTLEGVLYAPYQFTCVSNGAVAEALATGISAASYNAVDQACAGVNNIDDYMYFCSQRKAQPGLYVKYILVNGNCFYKKR</sequence>
<feature type="signal peptide" evidence="2">
    <location>
        <begin position="1"/>
        <end position="20"/>
    </location>
</feature>
<dbReference type="PROSITE" id="PS51781">
    <property type="entry name" value="SH3B"/>
    <property type="match status" value="1"/>
</dbReference>
<evidence type="ECO:0000259" key="3">
    <source>
        <dbReference type="PROSITE" id="PS51781"/>
    </source>
</evidence>
<evidence type="ECO:0000256" key="2">
    <source>
        <dbReference type="SAM" id="SignalP"/>
    </source>
</evidence>
<evidence type="ECO:0000313" key="4">
    <source>
        <dbReference type="EMBL" id="RZT02467.1"/>
    </source>
</evidence>
<dbReference type="Pfam" id="PF07486">
    <property type="entry name" value="Hydrolase_2"/>
    <property type="match status" value="1"/>
</dbReference>
<dbReference type="InterPro" id="IPR042047">
    <property type="entry name" value="SleB_dom1"/>
</dbReference>
<dbReference type="Gene3D" id="2.30.30.40">
    <property type="entry name" value="SH3 Domains"/>
    <property type="match status" value="2"/>
</dbReference>